<reference evidence="2 3" key="1">
    <citation type="submission" date="2021-07" db="EMBL/GenBank/DDBJ databases">
        <title>Genome data of Colletotrichum spaethianum.</title>
        <authorList>
            <person name="Utami Y.D."/>
            <person name="Hiruma K."/>
        </authorList>
    </citation>
    <scope>NUCLEOTIDE SEQUENCE [LARGE SCALE GENOMIC DNA]</scope>
    <source>
        <strain evidence="2 3">MAFF 242679</strain>
    </source>
</reference>
<name>A0AA37GK86_9PEZI</name>
<organism evidence="2 3">
    <name type="scientific">Colletotrichum liriopes</name>
    <dbReference type="NCBI Taxonomy" id="708192"/>
    <lineage>
        <taxon>Eukaryota</taxon>
        <taxon>Fungi</taxon>
        <taxon>Dikarya</taxon>
        <taxon>Ascomycota</taxon>
        <taxon>Pezizomycotina</taxon>
        <taxon>Sordariomycetes</taxon>
        <taxon>Hypocreomycetidae</taxon>
        <taxon>Glomerellales</taxon>
        <taxon>Glomerellaceae</taxon>
        <taxon>Colletotrichum</taxon>
        <taxon>Colletotrichum spaethianum species complex</taxon>
    </lineage>
</organism>
<comment type="caution">
    <text evidence="2">The sequence shown here is derived from an EMBL/GenBank/DDBJ whole genome shotgun (WGS) entry which is preliminary data.</text>
</comment>
<sequence>MPSPTSYRSADPPGSPGNDSDSDLDLDIQELDPATTSTERSSGLIRHDRQNNEHRSPRIALRNLRMGAHAGLGRRPGDMENSVRTAMAPARMPKHFSANPKALLRGIGTGTQVQAPTMIHLSSLAAHLPGAAPSPETDSSA</sequence>
<feature type="region of interest" description="Disordered" evidence="1">
    <location>
        <begin position="1"/>
        <end position="80"/>
    </location>
</feature>
<feature type="compositionally biased region" description="Acidic residues" evidence="1">
    <location>
        <begin position="20"/>
        <end position="30"/>
    </location>
</feature>
<gene>
    <name evidence="2" type="ORF">ColLi_04800</name>
</gene>
<feature type="compositionally biased region" description="Basic and acidic residues" evidence="1">
    <location>
        <begin position="45"/>
        <end position="56"/>
    </location>
</feature>
<proteinExistence type="predicted"/>
<dbReference type="Proteomes" id="UP001055172">
    <property type="component" value="Unassembled WGS sequence"/>
</dbReference>
<dbReference type="EMBL" id="BPPX01000008">
    <property type="protein sequence ID" value="GJC81962.1"/>
    <property type="molecule type" value="Genomic_DNA"/>
</dbReference>
<evidence type="ECO:0000313" key="3">
    <source>
        <dbReference type="Proteomes" id="UP001055172"/>
    </source>
</evidence>
<accession>A0AA37GK86</accession>
<keyword evidence="3" id="KW-1185">Reference proteome</keyword>
<protein>
    <submittedName>
        <fullName evidence="2">Uncharacterized protein</fullName>
    </submittedName>
</protein>
<dbReference type="AlphaFoldDB" id="A0AA37GK86"/>
<evidence type="ECO:0000313" key="2">
    <source>
        <dbReference type="EMBL" id="GJC81962.1"/>
    </source>
</evidence>
<evidence type="ECO:0000256" key="1">
    <source>
        <dbReference type="SAM" id="MobiDB-lite"/>
    </source>
</evidence>